<keyword evidence="1" id="KW-0472">Membrane</keyword>
<evidence type="ECO:0000256" key="1">
    <source>
        <dbReference type="SAM" id="Phobius"/>
    </source>
</evidence>
<name>A0A5N7CIK1_PETAA</name>
<dbReference type="EMBL" id="ML735229">
    <property type="protein sequence ID" value="KAE8393568.1"/>
    <property type="molecule type" value="Genomic_DNA"/>
</dbReference>
<sequence length="60" mass="6878">MSPSLMHTETCTDRAKTILSLILFFLSSSFLSFTVLVSYGHVIYILWFYHVWMIMSSAGP</sequence>
<dbReference type="AlphaFoldDB" id="A0A5N7CIK1"/>
<accession>A0A5N7CIK1</accession>
<feature type="transmembrane region" description="Helical" evidence="1">
    <location>
        <begin position="21"/>
        <end position="47"/>
    </location>
</feature>
<organism evidence="2">
    <name type="scientific">Petromyces alliaceus</name>
    <name type="common">Aspergillus alliaceus</name>
    <dbReference type="NCBI Taxonomy" id="209559"/>
    <lineage>
        <taxon>Eukaryota</taxon>
        <taxon>Fungi</taxon>
        <taxon>Dikarya</taxon>
        <taxon>Ascomycota</taxon>
        <taxon>Pezizomycotina</taxon>
        <taxon>Eurotiomycetes</taxon>
        <taxon>Eurotiomycetidae</taxon>
        <taxon>Eurotiales</taxon>
        <taxon>Aspergillaceae</taxon>
        <taxon>Aspergillus</taxon>
        <taxon>Aspergillus subgen. Circumdati</taxon>
    </lineage>
</organism>
<keyword evidence="1" id="KW-0812">Transmembrane</keyword>
<evidence type="ECO:0000313" key="2">
    <source>
        <dbReference type="EMBL" id="KAE8393568.1"/>
    </source>
</evidence>
<reference evidence="2" key="1">
    <citation type="submission" date="2019-04" db="EMBL/GenBank/DDBJ databases">
        <title>Friends and foes A comparative genomics studyof 23 Aspergillus species from section Flavi.</title>
        <authorList>
            <consortium name="DOE Joint Genome Institute"/>
            <person name="Kjaerbolling I."/>
            <person name="Vesth T."/>
            <person name="Frisvad J.C."/>
            <person name="Nybo J.L."/>
            <person name="Theobald S."/>
            <person name="Kildgaard S."/>
            <person name="Isbrandt T."/>
            <person name="Kuo A."/>
            <person name="Sato A."/>
            <person name="Lyhne E.K."/>
            <person name="Kogle M.E."/>
            <person name="Wiebenga A."/>
            <person name="Kun R.S."/>
            <person name="Lubbers R.J."/>
            <person name="Makela M.R."/>
            <person name="Barry K."/>
            <person name="Chovatia M."/>
            <person name="Clum A."/>
            <person name="Daum C."/>
            <person name="Haridas S."/>
            <person name="He G."/>
            <person name="LaButti K."/>
            <person name="Lipzen A."/>
            <person name="Mondo S."/>
            <person name="Riley R."/>
            <person name="Salamov A."/>
            <person name="Simmons B.A."/>
            <person name="Magnuson J.K."/>
            <person name="Henrissat B."/>
            <person name="Mortensen U.H."/>
            <person name="Larsen T.O."/>
            <person name="Devries R.P."/>
            <person name="Grigoriev I.V."/>
            <person name="Machida M."/>
            <person name="Baker S.E."/>
            <person name="Andersen M.R."/>
        </authorList>
    </citation>
    <scope>NUCLEOTIDE SEQUENCE [LARGE SCALE GENOMIC DNA]</scope>
    <source>
        <strain evidence="2">IBT 14317</strain>
    </source>
</reference>
<dbReference type="Proteomes" id="UP000326877">
    <property type="component" value="Unassembled WGS sequence"/>
</dbReference>
<gene>
    <name evidence="2" type="ORF">BDV23DRAFT_149412</name>
</gene>
<proteinExistence type="predicted"/>
<protein>
    <submittedName>
        <fullName evidence="2">Uncharacterized protein</fullName>
    </submittedName>
</protein>
<keyword evidence="1" id="KW-1133">Transmembrane helix</keyword>